<dbReference type="Proteomes" id="UP000284120">
    <property type="component" value="Unassembled WGS sequence"/>
</dbReference>
<dbReference type="GO" id="GO:0015562">
    <property type="term" value="F:efflux transmembrane transporter activity"/>
    <property type="evidence" value="ECO:0007669"/>
    <property type="project" value="InterPro"/>
</dbReference>
<keyword evidence="3" id="KW-0813">Transport</keyword>
<dbReference type="EMBL" id="SAYW01000002">
    <property type="protein sequence ID" value="RWU08488.1"/>
    <property type="molecule type" value="Genomic_DNA"/>
</dbReference>
<organism evidence="10 11">
    <name type="scientific">Pedobacter chitinilyticus</name>
    <dbReference type="NCBI Taxonomy" id="2233776"/>
    <lineage>
        <taxon>Bacteria</taxon>
        <taxon>Pseudomonadati</taxon>
        <taxon>Bacteroidota</taxon>
        <taxon>Sphingobacteriia</taxon>
        <taxon>Sphingobacteriales</taxon>
        <taxon>Sphingobacteriaceae</taxon>
        <taxon>Pedobacter</taxon>
    </lineage>
</organism>
<dbReference type="OrthoDB" id="916581at2"/>
<comment type="subcellular location">
    <subcellularLocation>
        <location evidence="1">Cell outer membrane</location>
    </subcellularLocation>
</comment>
<dbReference type="AlphaFoldDB" id="A0A3S3R788"/>
<reference evidence="10 11" key="1">
    <citation type="submission" date="2018-06" db="EMBL/GenBank/DDBJ databases">
        <title>Pedobacter endophyticus sp. nov., an endophytic bacterium isolated from a leaf of Triticum aestivum.</title>
        <authorList>
            <person name="Zhang L."/>
        </authorList>
    </citation>
    <scope>NUCLEOTIDE SEQUENCE [LARGE SCALE GENOMIC DNA]</scope>
    <source>
        <strain evidence="10 11">CM134L-2</strain>
    </source>
</reference>
<keyword evidence="5" id="KW-0812">Transmembrane</keyword>
<keyword evidence="6" id="KW-0472">Membrane</keyword>
<gene>
    <name evidence="10" type="ORF">DPV69_08935</name>
</gene>
<dbReference type="Pfam" id="PF02321">
    <property type="entry name" value="OEP"/>
    <property type="match status" value="2"/>
</dbReference>
<evidence type="ECO:0000313" key="11">
    <source>
        <dbReference type="Proteomes" id="UP000284120"/>
    </source>
</evidence>
<evidence type="ECO:0000256" key="6">
    <source>
        <dbReference type="ARBA" id="ARBA00023136"/>
    </source>
</evidence>
<feature type="chain" id="PRO_5018576402" evidence="9">
    <location>
        <begin position="22"/>
        <end position="440"/>
    </location>
</feature>
<dbReference type="GO" id="GO:0009279">
    <property type="term" value="C:cell outer membrane"/>
    <property type="evidence" value="ECO:0007669"/>
    <property type="project" value="UniProtKB-SubCell"/>
</dbReference>
<sequence length="440" mass="48864">MISTKVKLLLIGLSMPFILQAQTTKQLSLQEAVDLGIANSKNLKLSQQKIDEAVAKLATVKDNALPTATASFMYNHAEIPTNTLKIGEGNPIHLPNRADAFVGTAAVQELVYGGGKLKYAQESTKLLKEVAVLDADKNKEEVSYAVVNGYFSLYKLLQSKKVVAQNLTAIAKQLKQAQRFYDQGLVTKNDVLRFQLQQANVSLTEMEIENNRKIVNYNLDILLGLPENTDIEIKGGDETLPQLSSLSNYLSTAMSNRQELQQLGLQHKVADYNIKSIKANMLPTVGLGANLYYVNPSGKFIPSSQQYIMPITLGANISWNIASLWTNKNKVAEAKIQQLEIDTQKDILTDNVKTELNRNYQNYQLAVQKIAVLETSIAQANENDRLLESKYQNNIASAIDRIDAETLLYQAKINLELAKADAKLAYYTLLKSTGKISQYN</sequence>
<keyword evidence="4" id="KW-1134">Transmembrane beta strand</keyword>
<name>A0A3S3R788_9SPHI</name>
<dbReference type="PANTHER" id="PTHR30026">
    <property type="entry name" value="OUTER MEMBRANE PROTEIN TOLC"/>
    <property type="match status" value="1"/>
</dbReference>
<feature type="coiled-coil region" evidence="8">
    <location>
        <begin position="322"/>
        <end position="383"/>
    </location>
</feature>
<evidence type="ECO:0000256" key="1">
    <source>
        <dbReference type="ARBA" id="ARBA00004442"/>
    </source>
</evidence>
<evidence type="ECO:0000256" key="4">
    <source>
        <dbReference type="ARBA" id="ARBA00022452"/>
    </source>
</evidence>
<dbReference type="InterPro" id="IPR003423">
    <property type="entry name" value="OMP_efflux"/>
</dbReference>
<protein>
    <submittedName>
        <fullName evidence="10">TolC family protein</fullName>
    </submittedName>
</protein>
<evidence type="ECO:0000256" key="9">
    <source>
        <dbReference type="SAM" id="SignalP"/>
    </source>
</evidence>
<feature type="signal peptide" evidence="9">
    <location>
        <begin position="1"/>
        <end position="21"/>
    </location>
</feature>
<dbReference type="GO" id="GO:1990281">
    <property type="term" value="C:efflux pump complex"/>
    <property type="evidence" value="ECO:0007669"/>
    <property type="project" value="TreeGrafter"/>
</dbReference>
<keyword evidence="9" id="KW-0732">Signal</keyword>
<keyword evidence="7" id="KW-0998">Cell outer membrane</keyword>
<keyword evidence="8" id="KW-0175">Coiled coil</keyword>
<evidence type="ECO:0000256" key="8">
    <source>
        <dbReference type="SAM" id="Coils"/>
    </source>
</evidence>
<dbReference type="InterPro" id="IPR051906">
    <property type="entry name" value="TolC-like"/>
</dbReference>
<comment type="similarity">
    <text evidence="2">Belongs to the outer membrane factor (OMF) (TC 1.B.17) family.</text>
</comment>
<evidence type="ECO:0000256" key="3">
    <source>
        <dbReference type="ARBA" id="ARBA00022448"/>
    </source>
</evidence>
<dbReference type="SUPFAM" id="SSF56954">
    <property type="entry name" value="Outer membrane efflux proteins (OEP)"/>
    <property type="match status" value="1"/>
</dbReference>
<proteinExistence type="inferred from homology"/>
<evidence type="ECO:0000313" key="10">
    <source>
        <dbReference type="EMBL" id="RWU08488.1"/>
    </source>
</evidence>
<evidence type="ECO:0000256" key="2">
    <source>
        <dbReference type="ARBA" id="ARBA00007613"/>
    </source>
</evidence>
<comment type="caution">
    <text evidence="10">The sequence shown here is derived from an EMBL/GenBank/DDBJ whole genome shotgun (WGS) entry which is preliminary data.</text>
</comment>
<dbReference type="Gene3D" id="1.20.1600.10">
    <property type="entry name" value="Outer membrane efflux proteins (OEP)"/>
    <property type="match status" value="1"/>
</dbReference>
<dbReference type="GO" id="GO:0015288">
    <property type="term" value="F:porin activity"/>
    <property type="evidence" value="ECO:0007669"/>
    <property type="project" value="TreeGrafter"/>
</dbReference>
<evidence type="ECO:0000256" key="5">
    <source>
        <dbReference type="ARBA" id="ARBA00022692"/>
    </source>
</evidence>
<dbReference type="PANTHER" id="PTHR30026:SF20">
    <property type="entry name" value="OUTER MEMBRANE PROTEIN TOLC"/>
    <property type="match status" value="1"/>
</dbReference>
<evidence type="ECO:0000256" key="7">
    <source>
        <dbReference type="ARBA" id="ARBA00023237"/>
    </source>
</evidence>
<keyword evidence="11" id="KW-1185">Reference proteome</keyword>
<dbReference type="RefSeq" id="WP_113647004.1">
    <property type="nucleotide sequence ID" value="NZ_QMHN01000002.1"/>
</dbReference>
<accession>A0A3S3R788</accession>